<sequence length="582" mass="63385">MKKLLALLLGLLVLPAWGQTGVPAGETAPVDAVVQKFMSRWKIPGASVAISRQGKLVYARGFGHADLAKTQPMTPATLLRVASVSKPVTSVAMMKLLEQGQLSLQHKVFGPEGYLNDDYYTSVITDPRIYDITVRQLLEHAAGWNRDAGVDGFSSSDPIDFPLHVARVMQVPNPVGDSTLVRYLLSRGLNFTPGTRFAYSNIGYLVLGKIIERLTGQRYEAWVRSNILEPAGIREAHLGRNLRTAKLENEAEYFCPATGESCYGTGKKVPYAYGGANLEAMNAHGGWLFTARDLVRLLLAVDGSPTRPDILLPATLDTMTAPSAEAKRYAKGWMVNSKRGLWWHTGCLNGSTSLVARTDDGYTWAILLNACPNTNRFWNEVEDLGWECINSTANWPTYDLFPPERNATQLRVTHRGSKSATLAWANGNGTHRLVVVREGGPVDAFPVDGRTYAGGRTLGQGASLGNGNYVVAAGPDSVVQVMGLQPGRTYYARVMEYRLQAQGAMWPVYTFDGNPVLRVQLPEAPVAKARTKVGTRPKAVAGKMHPRKPATSSAGTTLPRAPATPQPASLSRLRTLLSWRKG</sequence>
<proteinExistence type="predicted"/>
<protein>
    <submittedName>
        <fullName evidence="4">CubicO group peptidase (Beta-lactamase class C family)</fullName>
    </submittedName>
</protein>
<evidence type="ECO:0000259" key="3">
    <source>
        <dbReference type="Pfam" id="PF00144"/>
    </source>
</evidence>
<accession>A0A7W9T4K9</accession>
<dbReference type="SUPFAM" id="SSF56601">
    <property type="entry name" value="beta-lactamase/transpeptidase-like"/>
    <property type="match status" value="1"/>
</dbReference>
<dbReference type="AlphaFoldDB" id="A0A7W9T4K9"/>
<evidence type="ECO:0000313" key="4">
    <source>
        <dbReference type="EMBL" id="MBB6060633.1"/>
    </source>
</evidence>
<feature type="chain" id="PRO_5031133378" evidence="2">
    <location>
        <begin position="19"/>
        <end position="582"/>
    </location>
</feature>
<dbReference type="InterPro" id="IPR012338">
    <property type="entry name" value="Beta-lactam/transpept-like"/>
</dbReference>
<feature type="region of interest" description="Disordered" evidence="1">
    <location>
        <begin position="528"/>
        <end position="569"/>
    </location>
</feature>
<dbReference type="InterPro" id="IPR050491">
    <property type="entry name" value="AmpC-like"/>
</dbReference>
<dbReference type="RefSeq" id="WP_183404698.1">
    <property type="nucleotide sequence ID" value="NZ_JACHGG010000005.1"/>
</dbReference>
<reference evidence="4 5" key="1">
    <citation type="submission" date="2020-08" db="EMBL/GenBank/DDBJ databases">
        <title>Genomic Encyclopedia of Type Strains, Phase IV (KMG-IV): sequencing the most valuable type-strain genomes for metagenomic binning, comparative biology and taxonomic classification.</title>
        <authorList>
            <person name="Goeker M."/>
        </authorList>
    </citation>
    <scope>NUCLEOTIDE SEQUENCE [LARGE SCALE GENOMIC DNA]</scope>
    <source>
        <strain evidence="4 5">DSM 26718</strain>
    </source>
</reference>
<dbReference type="Proteomes" id="UP000532746">
    <property type="component" value="Unassembled WGS sequence"/>
</dbReference>
<keyword evidence="5" id="KW-1185">Reference proteome</keyword>
<feature type="signal peptide" evidence="2">
    <location>
        <begin position="1"/>
        <end position="18"/>
    </location>
</feature>
<gene>
    <name evidence="4" type="ORF">HNQ93_003507</name>
</gene>
<dbReference type="PANTHER" id="PTHR46825:SF9">
    <property type="entry name" value="BETA-LACTAMASE-RELATED DOMAIN-CONTAINING PROTEIN"/>
    <property type="match status" value="1"/>
</dbReference>
<dbReference type="EMBL" id="JACHGG010000005">
    <property type="protein sequence ID" value="MBB6060633.1"/>
    <property type="molecule type" value="Genomic_DNA"/>
</dbReference>
<dbReference type="PANTHER" id="PTHR46825">
    <property type="entry name" value="D-ALANYL-D-ALANINE-CARBOXYPEPTIDASE/ENDOPEPTIDASE AMPH"/>
    <property type="match status" value="1"/>
</dbReference>
<comment type="caution">
    <text evidence="4">The sequence shown here is derived from an EMBL/GenBank/DDBJ whole genome shotgun (WGS) entry which is preliminary data.</text>
</comment>
<feature type="domain" description="Beta-lactamase-related" evidence="3">
    <location>
        <begin position="30"/>
        <end position="370"/>
    </location>
</feature>
<organism evidence="4 5">
    <name type="scientific">Hymenobacter luteus</name>
    <dbReference type="NCBI Taxonomy" id="1411122"/>
    <lineage>
        <taxon>Bacteria</taxon>
        <taxon>Pseudomonadati</taxon>
        <taxon>Bacteroidota</taxon>
        <taxon>Cytophagia</taxon>
        <taxon>Cytophagales</taxon>
        <taxon>Hymenobacteraceae</taxon>
        <taxon>Hymenobacter</taxon>
    </lineage>
</organism>
<name>A0A7W9T4K9_9BACT</name>
<dbReference type="Gene3D" id="3.40.710.10">
    <property type="entry name" value="DD-peptidase/beta-lactamase superfamily"/>
    <property type="match status" value="1"/>
</dbReference>
<evidence type="ECO:0000313" key="5">
    <source>
        <dbReference type="Proteomes" id="UP000532746"/>
    </source>
</evidence>
<evidence type="ECO:0000256" key="2">
    <source>
        <dbReference type="SAM" id="SignalP"/>
    </source>
</evidence>
<dbReference type="Pfam" id="PF00144">
    <property type="entry name" value="Beta-lactamase"/>
    <property type="match status" value="1"/>
</dbReference>
<evidence type="ECO:0000256" key="1">
    <source>
        <dbReference type="SAM" id="MobiDB-lite"/>
    </source>
</evidence>
<dbReference type="InterPro" id="IPR001466">
    <property type="entry name" value="Beta-lactam-related"/>
</dbReference>
<keyword evidence="2" id="KW-0732">Signal</keyword>